<dbReference type="Proteomes" id="UP000009375">
    <property type="component" value="Unassembled WGS sequence"/>
</dbReference>
<evidence type="ECO:0000313" key="2">
    <source>
        <dbReference type="Proteomes" id="UP000009375"/>
    </source>
</evidence>
<proteinExistence type="predicted"/>
<protein>
    <submittedName>
        <fullName evidence="1">Uncharacterized protein</fullName>
    </submittedName>
</protein>
<dbReference type="AlphaFoldDB" id="D2EEM3"/>
<name>D2EEM3_PARA4</name>
<organism evidence="1 2">
    <name type="scientific">Candidatus Parvarchaeum acidiphilum ARMAN-4</name>
    <dbReference type="NCBI Taxonomy" id="662760"/>
    <lineage>
        <taxon>Archaea</taxon>
        <taxon>Candidatus Parvarchaeota</taxon>
        <taxon>Candidatus Parvarchaeum</taxon>
    </lineage>
</organism>
<accession>D2EEM3</accession>
<evidence type="ECO:0000313" key="1">
    <source>
        <dbReference type="EMBL" id="EEZ93241.1"/>
    </source>
</evidence>
<gene>
    <name evidence="1" type="ORF">BJBARM4_0170</name>
</gene>
<sequence>MKLEETLSNEDYLKNVIHKVSILGPDIIPTIENTVSKYNGYAAKSVAFSLLNLAYYKKDKDITLEILHTIDNYSGVVGEYMLDHIVRFANIIQDKNTIINFARIMSLKKVVNTLNMYKSNASEIIVWNSLKLAKDMVLYKSEVSNLNYNLSDPTLQAFNFNNFIDIMSDQTIVDTIEKYKGENIKEVAKELVKIAFRTRSTGAVIAACNIAKTVGLNAFEFLSSRDFITISEEGLDKLINDTKSFDSVLPYLKSNGELPKPTKYNINKYQDIANEYLSSSYNINKKLNLNQILMLFSVNDHDRKDVINLVNNSIETNSKLYSLVSGGDPKLDIDKEKLSYLLLIAVTGSRDKNIEQEAFNFLSKIVGESVVRKAKHSFNSQYKAKLIGDISNYVKNGDVNSAINLLKDTKDESINDILSVAGYKDGDLIIAGKNTVLSTQSNNPLDYDSRLQIACVYLPSDYEGGIEAYCKDKRFNLIRYDINGKSLGSAICYLENGVFLVDSVEGHRTFRKPNVFSIVYQDLIDRAKENRAKQIIFNTTGRNETPQEFINYVKKINFNKGNTKMNLNTNGNLEAKRSFVSGYIVNL</sequence>
<reference evidence="1 2" key="1">
    <citation type="journal article" date="2010" name="Proc. Natl. Acad. Sci. U.S.A.">
        <title>Enigmatic, ultrasmall, uncultivated Archaea.</title>
        <authorList>
            <person name="Baker B.J."/>
            <person name="Comolli L.R."/>
            <person name="Dick G.J."/>
            <person name="Hauser L.J."/>
            <person name="Hyatt D."/>
            <person name="Dill B.D."/>
            <person name="Land M.L."/>
            <person name="Verberkmoes N.C."/>
            <person name="Hettich R.L."/>
            <person name="Banfield J.F."/>
        </authorList>
    </citation>
    <scope>NUCLEOTIDE SEQUENCE [LARGE SCALE GENOMIC DNA]</scope>
</reference>
<dbReference type="EMBL" id="GG730040">
    <property type="protein sequence ID" value="EEZ93241.1"/>
    <property type="molecule type" value="Genomic_DNA"/>
</dbReference>